<keyword evidence="10" id="KW-1185">Reference proteome</keyword>
<gene>
    <name evidence="9" type="ORF">D4N35_006825</name>
</gene>
<feature type="transmembrane region" description="Helical" evidence="7">
    <location>
        <begin position="404"/>
        <end position="425"/>
    </location>
</feature>
<dbReference type="InterPro" id="IPR011701">
    <property type="entry name" value="MFS"/>
</dbReference>
<dbReference type="RefSeq" id="WP_120071778.1">
    <property type="nucleotide sequence ID" value="NZ_CP126113.1"/>
</dbReference>
<evidence type="ECO:0000313" key="9">
    <source>
        <dbReference type="EMBL" id="RWR12404.1"/>
    </source>
</evidence>
<feature type="transmembrane region" description="Helical" evidence="7">
    <location>
        <begin position="22"/>
        <end position="46"/>
    </location>
</feature>
<evidence type="ECO:0000256" key="7">
    <source>
        <dbReference type="SAM" id="Phobius"/>
    </source>
</evidence>
<dbReference type="Proteomes" id="UP000273811">
    <property type="component" value="Unassembled WGS sequence"/>
</dbReference>
<sequence>MSTEINHENLTEKQRNSQAKRAALASLVGTTIEWYDFFLFGTMAALVFPKLFFPGNDPYVGLLQSFAALFVGFAARPLGAAFFGYFGDRIGRKATLVTTLLLMGIASMLIGLLPSYQTGGIIVTILLVFFRFCQGFGAGGEWGGSVVLSVEWSPKGKRGLMGSMTQVASPIALLLSSGVVSLTIFLTGDSFHVWGWRIPFLVSIILVIIGFIIRRGVADSPQFTKMKKENRLSKQPVRDVFKRYPKTILLVILASLAQGVPFYVFTTFAISYGSEQLQIEEQFLTNTLMVVSVVEILVILYAAHLSDKFNRKSIFYAGAIVTVLMAFPFFWLFDTKVAFLVVLAMSLAIIGAGTVYGPLAALIAECFPAELRYSGTSLGYQLSAAVQGISPMLCVYLLNTFNSTAPISIYLIVASLLAIVAVANLKKAKYMDADMAS</sequence>
<accession>A0A443IWJ2</accession>
<evidence type="ECO:0000256" key="1">
    <source>
        <dbReference type="ARBA" id="ARBA00004651"/>
    </source>
</evidence>
<dbReference type="SUPFAM" id="SSF103473">
    <property type="entry name" value="MFS general substrate transporter"/>
    <property type="match status" value="1"/>
</dbReference>
<dbReference type="AlphaFoldDB" id="A0A443IWJ2"/>
<evidence type="ECO:0000313" key="10">
    <source>
        <dbReference type="Proteomes" id="UP000273811"/>
    </source>
</evidence>
<feature type="transmembrane region" description="Helical" evidence="7">
    <location>
        <begin position="94"/>
        <end position="113"/>
    </location>
</feature>
<dbReference type="OrthoDB" id="9783227at2"/>
<dbReference type="InterPro" id="IPR036259">
    <property type="entry name" value="MFS_trans_sf"/>
</dbReference>
<name>A0A443IWJ2_9BACI</name>
<feature type="transmembrane region" description="Helical" evidence="7">
    <location>
        <begin position="378"/>
        <end position="398"/>
    </location>
</feature>
<feature type="transmembrane region" description="Helical" evidence="7">
    <location>
        <begin position="248"/>
        <end position="271"/>
    </location>
</feature>
<dbReference type="GO" id="GO:0005886">
    <property type="term" value="C:plasma membrane"/>
    <property type="evidence" value="ECO:0007669"/>
    <property type="project" value="UniProtKB-SubCell"/>
</dbReference>
<keyword evidence="5 7" id="KW-1133">Transmembrane helix</keyword>
<evidence type="ECO:0000256" key="5">
    <source>
        <dbReference type="ARBA" id="ARBA00022989"/>
    </source>
</evidence>
<dbReference type="InterPro" id="IPR020846">
    <property type="entry name" value="MFS_dom"/>
</dbReference>
<feature type="transmembrane region" description="Helical" evidence="7">
    <location>
        <begin position="283"/>
        <end position="302"/>
    </location>
</feature>
<feature type="transmembrane region" description="Helical" evidence="7">
    <location>
        <begin position="198"/>
        <end position="217"/>
    </location>
</feature>
<feature type="transmembrane region" description="Helical" evidence="7">
    <location>
        <begin position="66"/>
        <end position="87"/>
    </location>
</feature>
<evidence type="ECO:0000256" key="6">
    <source>
        <dbReference type="ARBA" id="ARBA00023136"/>
    </source>
</evidence>
<dbReference type="CDD" id="cd17369">
    <property type="entry name" value="MFS_ShiA_like"/>
    <property type="match status" value="1"/>
</dbReference>
<feature type="transmembrane region" description="Helical" evidence="7">
    <location>
        <begin position="160"/>
        <end position="186"/>
    </location>
</feature>
<evidence type="ECO:0000256" key="3">
    <source>
        <dbReference type="ARBA" id="ARBA00022475"/>
    </source>
</evidence>
<evidence type="ECO:0000256" key="2">
    <source>
        <dbReference type="ARBA" id="ARBA00022448"/>
    </source>
</evidence>
<keyword evidence="3" id="KW-1003">Cell membrane</keyword>
<comment type="caution">
    <text evidence="9">The sequence shown here is derived from an EMBL/GenBank/DDBJ whole genome shotgun (WGS) entry which is preliminary data.</text>
</comment>
<dbReference type="Pfam" id="PF07690">
    <property type="entry name" value="MFS_1"/>
    <property type="match status" value="1"/>
</dbReference>
<organism evidence="9 10">
    <name type="scientific">Siminovitchia fortis</name>
    <dbReference type="NCBI Taxonomy" id="254758"/>
    <lineage>
        <taxon>Bacteria</taxon>
        <taxon>Bacillati</taxon>
        <taxon>Bacillota</taxon>
        <taxon>Bacilli</taxon>
        <taxon>Bacillales</taxon>
        <taxon>Bacillaceae</taxon>
        <taxon>Siminovitchia</taxon>
    </lineage>
</organism>
<keyword evidence="4 7" id="KW-0812">Transmembrane</keyword>
<comment type="subcellular location">
    <subcellularLocation>
        <location evidence="1">Cell membrane</location>
        <topology evidence="1">Multi-pass membrane protein</topology>
    </subcellularLocation>
</comment>
<feature type="transmembrane region" description="Helical" evidence="7">
    <location>
        <begin position="339"/>
        <end position="366"/>
    </location>
</feature>
<protein>
    <submittedName>
        <fullName evidence="9">MFS transporter</fullName>
    </submittedName>
</protein>
<feature type="transmembrane region" description="Helical" evidence="7">
    <location>
        <begin position="314"/>
        <end position="333"/>
    </location>
</feature>
<dbReference type="GO" id="GO:0022857">
    <property type="term" value="F:transmembrane transporter activity"/>
    <property type="evidence" value="ECO:0007669"/>
    <property type="project" value="InterPro"/>
</dbReference>
<dbReference type="PANTHER" id="PTHR43045">
    <property type="entry name" value="SHIKIMATE TRANSPORTER"/>
    <property type="match status" value="1"/>
</dbReference>
<dbReference type="EMBL" id="QYTU02000011">
    <property type="protein sequence ID" value="RWR12404.1"/>
    <property type="molecule type" value="Genomic_DNA"/>
</dbReference>
<feature type="transmembrane region" description="Helical" evidence="7">
    <location>
        <begin position="119"/>
        <end position="139"/>
    </location>
</feature>
<keyword evidence="2" id="KW-0813">Transport</keyword>
<dbReference type="GeneID" id="56391549"/>
<dbReference type="PROSITE" id="PS50850">
    <property type="entry name" value="MFS"/>
    <property type="match status" value="1"/>
</dbReference>
<proteinExistence type="predicted"/>
<dbReference type="PANTHER" id="PTHR43045:SF1">
    <property type="entry name" value="SHIKIMATE TRANSPORTER"/>
    <property type="match status" value="1"/>
</dbReference>
<dbReference type="Gene3D" id="1.20.1250.20">
    <property type="entry name" value="MFS general substrate transporter like domains"/>
    <property type="match status" value="2"/>
</dbReference>
<keyword evidence="6 7" id="KW-0472">Membrane</keyword>
<feature type="domain" description="Major facilitator superfamily (MFS) profile" evidence="8">
    <location>
        <begin position="22"/>
        <end position="432"/>
    </location>
</feature>
<reference evidence="9" key="1">
    <citation type="submission" date="2018-12" db="EMBL/GenBank/DDBJ databases">
        <authorList>
            <person name="Sun L."/>
            <person name="Chen Z."/>
        </authorList>
    </citation>
    <scope>NUCLEOTIDE SEQUENCE [LARGE SCALE GENOMIC DNA]</scope>
    <source>
        <strain evidence="9">DSM 16012</strain>
    </source>
</reference>
<evidence type="ECO:0000256" key="4">
    <source>
        <dbReference type="ARBA" id="ARBA00022692"/>
    </source>
</evidence>
<evidence type="ECO:0000259" key="8">
    <source>
        <dbReference type="PROSITE" id="PS50850"/>
    </source>
</evidence>